<dbReference type="GO" id="GO:0006302">
    <property type="term" value="P:double-strand break repair"/>
    <property type="evidence" value="ECO:0007669"/>
    <property type="project" value="TreeGrafter"/>
</dbReference>
<dbReference type="InterPro" id="IPR003959">
    <property type="entry name" value="ATPase_AAA_core"/>
</dbReference>
<dbReference type="EMBL" id="JACLCP010000002">
    <property type="protein sequence ID" value="MBC2844910.1"/>
    <property type="molecule type" value="Genomic_DNA"/>
</dbReference>
<evidence type="ECO:0000256" key="1">
    <source>
        <dbReference type="SAM" id="Coils"/>
    </source>
</evidence>
<dbReference type="InterPro" id="IPR027417">
    <property type="entry name" value="P-loop_NTPase"/>
</dbReference>
<evidence type="ECO:0000313" key="3">
    <source>
        <dbReference type="EMBL" id="MBC2844910.1"/>
    </source>
</evidence>
<dbReference type="Gene3D" id="3.40.50.300">
    <property type="entry name" value="P-loop containing nucleotide triphosphate hydrolases"/>
    <property type="match status" value="1"/>
</dbReference>
<gene>
    <name evidence="3" type="ORF">H7F21_07395</name>
</gene>
<dbReference type="Proteomes" id="UP000533900">
    <property type="component" value="Unassembled WGS sequence"/>
</dbReference>
<dbReference type="AlphaFoldDB" id="A0A842IPI4"/>
<dbReference type="PANTHER" id="PTHR32182">
    <property type="entry name" value="DNA REPLICATION AND REPAIR PROTEIN RECF"/>
    <property type="match status" value="1"/>
</dbReference>
<organism evidence="3 4">
    <name type="scientific">Winogradskyella flava</name>
    <dbReference type="NCBI Taxonomy" id="1884876"/>
    <lineage>
        <taxon>Bacteria</taxon>
        <taxon>Pseudomonadati</taxon>
        <taxon>Bacteroidota</taxon>
        <taxon>Flavobacteriia</taxon>
        <taxon>Flavobacteriales</taxon>
        <taxon>Flavobacteriaceae</taxon>
        <taxon>Winogradskyella</taxon>
    </lineage>
</organism>
<dbReference type="GO" id="GO:0016887">
    <property type="term" value="F:ATP hydrolysis activity"/>
    <property type="evidence" value="ECO:0007669"/>
    <property type="project" value="InterPro"/>
</dbReference>
<feature type="coiled-coil region" evidence="1">
    <location>
        <begin position="594"/>
        <end position="621"/>
    </location>
</feature>
<keyword evidence="4" id="KW-1185">Reference proteome</keyword>
<dbReference type="RefSeq" id="WP_185788634.1">
    <property type="nucleotide sequence ID" value="NZ_JACLCP010000002.1"/>
</dbReference>
<comment type="caution">
    <text evidence="3">The sequence shown here is derived from an EMBL/GenBank/DDBJ whole genome shotgun (WGS) entry which is preliminary data.</text>
</comment>
<sequence length="623" mass="73604">MRLAAIYIPEGVLKHIFGNDHKGQTLNLGGKYFYKIEEPRDNYYVIKSREENPLYIKDFWSEKIESISSIVGKNGAGKSSLLNAFRDRSFCQYIVEDTNGENPEIWEDTIDHFDLIYYTPFLNIHNADYEHNNFYDVSKYSTMLDDTGYENLELSSLLEIHKSENIKRWIKFRKLESIEQYLENIGLPIFNKIQIKMNHISVTNNDTSYNFRPFFESFKKIKDNEIGKKYEEARKEKGELESPIERRNYLNKLRLKLYIIECIIEKVHKILESSGNKYLKEGYITSNFNEGSEEFIKIGTLKESFFWFLDNAYVQLTKESQKIKLPSEEVKLLIELLIEDLPIDEEIEDWSEYYVDIERAPKIINAYEAFIKAFQKDFTYDRRTPLIFRPDVNLSSGEKVMYDLFSSLNENQYRLLNNLQNTHHLFNKSKKSCNNCIILLDEPEMGFHPQWKKNFIKSITSIFPLIFKGKQVQIIFTTHDPLTLSDIPNSCITFLDKTDDGKTIINENKIRQTFGANIHDLLAHSFFLENGFMGEFAEELITDLINYLTYNNDEDISEENTKPIRDWDNKKAEKVIQIIDEPLIKERVQSLFNKKVLYNDKELLRLKIKQLNNELNRLEDEKD</sequence>
<name>A0A842IPI4_9FLAO</name>
<evidence type="ECO:0000259" key="2">
    <source>
        <dbReference type="Pfam" id="PF13304"/>
    </source>
</evidence>
<proteinExistence type="predicted"/>
<keyword evidence="1" id="KW-0175">Coiled coil</keyword>
<reference evidence="3" key="1">
    <citation type="submission" date="2020-08" db="EMBL/GenBank/DDBJ databases">
        <title>Winogradskyella ouciana sp. nov., isolated from the hadal seawater of the Mariana Trench.</title>
        <authorList>
            <person name="He X."/>
        </authorList>
    </citation>
    <scope>NUCLEOTIDE SEQUENCE [LARGE SCALE GENOMIC DNA]</scope>
    <source>
        <strain evidence="3">KCTC 52348</strain>
    </source>
</reference>
<dbReference type="GO" id="GO:0005524">
    <property type="term" value="F:ATP binding"/>
    <property type="evidence" value="ECO:0007669"/>
    <property type="project" value="InterPro"/>
</dbReference>
<dbReference type="PANTHER" id="PTHR32182:SF23">
    <property type="entry name" value="ATP BINDING PROTEIN"/>
    <property type="match status" value="1"/>
</dbReference>
<dbReference type="Pfam" id="PF13304">
    <property type="entry name" value="AAA_21"/>
    <property type="match status" value="1"/>
</dbReference>
<protein>
    <submittedName>
        <fullName evidence="3">AAA family ATPase</fullName>
    </submittedName>
</protein>
<evidence type="ECO:0000313" key="4">
    <source>
        <dbReference type="Proteomes" id="UP000533900"/>
    </source>
</evidence>
<dbReference type="SUPFAM" id="SSF52540">
    <property type="entry name" value="P-loop containing nucleoside triphosphate hydrolases"/>
    <property type="match status" value="1"/>
</dbReference>
<dbReference type="GO" id="GO:0000731">
    <property type="term" value="P:DNA synthesis involved in DNA repair"/>
    <property type="evidence" value="ECO:0007669"/>
    <property type="project" value="TreeGrafter"/>
</dbReference>
<feature type="domain" description="ATPase AAA-type core" evidence="2">
    <location>
        <begin position="394"/>
        <end position="485"/>
    </location>
</feature>
<accession>A0A842IPI4</accession>